<evidence type="ECO:0000256" key="2">
    <source>
        <dbReference type="ARBA" id="ARBA00022737"/>
    </source>
</evidence>
<dbReference type="CDD" id="cd01449">
    <property type="entry name" value="TST_Repeat_2"/>
    <property type="match status" value="1"/>
</dbReference>
<dbReference type="InterPro" id="IPR036873">
    <property type="entry name" value="Rhodanese-like_dom_sf"/>
</dbReference>
<dbReference type="EMBL" id="JAVRIA010000004">
    <property type="protein sequence ID" value="MDT0558810.1"/>
    <property type="molecule type" value="Genomic_DNA"/>
</dbReference>
<evidence type="ECO:0000256" key="1">
    <source>
        <dbReference type="ARBA" id="ARBA00022679"/>
    </source>
</evidence>
<dbReference type="Pfam" id="PF00581">
    <property type="entry name" value="Rhodanese"/>
    <property type="match status" value="2"/>
</dbReference>
<feature type="domain" description="Rhodanese" evidence="3">
    <location>
        <begin position="166"/>
        <end position="274"/>
    </location>
</feature>
<evidence type="ECO:0000259" key="3">
    <source>
        <dbReference type="PROSITE" id="PS50206"/>
    </source>
</evidence>
<keyword evidence="5" id="KW-1185">Reference proteome</keyword>
<protein>
    <submittedName>
        <fullName evidence="4">Sulfurtransferase</fullName>
        <ecNumber evidence="4">2.8.1.-</ecNumber>
    </submittedName>
</protein>
<keyword evidence="1 4" id="KW-0808">Transferase</keyword>
<comment type="caution">
    <text evidence="4">The sequence shown here is derived from an EMBL/GenBank/DDBJ whole genome shotgun (WGS) entry which is preliminary data.</text>
</comment>
<dbReference type="InterPro" id="IPR045078">
    <property type="entry name" value="TST/MPST-like"/>
</dbReference>
<dbReference type="Gene3D" id="3.40.250.10">
    <property type="entry name" value="Rhodanese-like domain"/>
    <property type="match status" value="2"/>
</dbReference>
<dbReference type="EC" id="2.8.1.-" evidence="4"/>
<dbReference type="Proteomes" id="UP001259492">
    <property type="component" value="Unassembled WGS sequence"/>
</dbReference>
<dbReference type="PANTHER" id="PTHR11364:SF27">
    <property type="entry name" value="SULFURTRANSFERASE"/>
    <property type="match status" value="1"/>
</dbReference>
<gene>
    <name evidence="4" type="ORF">RM697_09130</name>
</gene>
<name>A0ABU2YLV9_9FLAO</name>
<evidence type="ECO:0000313" key="5">
    <source>
        <dbReference type="Proteomes" id="UP001259492"/>
    </source>
</evidence>
<keyword evidence="2" id="KW-0677">Repeat</keyword>
<dbReference type="SUPFAM" id="SSF52821">
    <property type="entry name" value="Rhodanese/Cell cycle control phosphatase"/>
    <property type="match status" value="2"/>
</dbReference>
<feature type="domain" description="Rhodanese" evidence="3">
    <location>
        <begin position="22"/>
        <end position="134"/>
    </location>
</feature>
<dbReference type="SMART" id="SM00450">
    <property type="entry name" value="RHOD"/>
    <property type="match status" value="2"/>
</dbReference>
<dbReference type="PROSITE" id="PS50206">
    <property type="entry name" value="RHODANESE_3"/>
    <property type="match status" value="2"/>
</dbReference>
<dbReference type="InterPro" id="IPR001763">
    <property type="entry name" value="Rhodanese-like_dom"/>
</dbReference>
<proteinExistence type="predicted"/>
<dbReference type="CDD" id="cd01448">
    <property type="entry name" value="TST_Repeat_1"/>
    <property type="match status" value="1"/>
</dbReference>
<dbReference type="RefSeq" id="WP_311427575.1">
    <property type="nucleotide sequence ID" value="NZ_JAVRIA010000004.1"/>
</dbReference>
<evidence type="ECO:0000313" key="4">
    <source>
        <dbReference type="EMBL" id="MDT0558810.1"/>
    </source>
</evidence>
<dbReference type="PANTHER" id="PTHR11364">
    <property type="entry name" value="THIOSULFATE SULFERTANSFERASE"/>
    <property type="match status" value="1"/>
</dbReference>
<accession>A0ABU2YLV9</accession>
<organism evidence="4 5">
    <name type="scientific">Microcosmobacter mediterraneus</name>
    <dbReference type="NCBI Taxonomy" id="3075607"/>
    <lineage>
        <taxon>Bacteria</taxon>
        <taxon>Pseudomonadati</taxon>
        <taxon>Bacteroidota</taxon>
        <taxon>Flavobacteriia</taxon>
        <taxon>Flavobacteriales</taxon>
        <taxon>Flavobacteriaceae</taxon>
        <taxon>Microcosmobacter</taxon>
    </lineage>
</organism>
<dbReference type="GO" id="GO:0016740">
    <property type="term" value="F:transferase activity"/>
    <property type="evidence" value="ECO:0007669"/>
    <property type="project" value="UniProtKB-KW"/>
</dbReference>
<sequence>MLNNGLKSSPIVSCNWLHKNLHLENLVLLDASVKSNVPESLSEYIPSSIPLDIKGKFSDVSGKFPNTMPSLEQFQHEAQKLGINNNSLVVVYDDKGLYWSPRVWWLFKIFGFSNVYVLDGGLPEWKARGFKVVSSSDTRAHLVSDLSVKYDNDKMCFYKDIKELTDNPNVLILDARSQDRFECKVPEPRDGLRSGTIRNSKNLPFTQLLDGNCLKPKAELKTIFDTFESNDKSLVFSCGSGITACILALAAEIAGYEKLSVYDGSWTEYGTLTK</sequence>
<reference evidence="4 5" key="1">
    <citation type="submission" date="2023-09" db="EMBL/GenBank/DDBJ databases">
        <authorList>
            <person name="Rey-Velasco X."/>
        </authorList>
    </citation>
    <scope>NUCLEOTIDE SEQUENCE [LARGE SCALE GENOMIC DNA]</scope>
    <source>
        <strain evidence="4 5">W332</strain>
    </source>
</reference>